<organism evidence="1 2">
    <name type="scientific">Salix viminalis</name>
    <name type="common">Common osier</name>
    <name type="synonym">Basket willow</name>
    <dbReference type="NCBI Taxonomy" id="40686"/>
    <lineage>
        <taxon>Eukaryota</taxon>
        <taxon>Viridiplantae</taxon>
        <taxon>Streptophyta</taxon>
        <taxon>Embryophyta</taxon>
        <taxon>Tracheophyta</taxon>
        <taxon>Spermatophyta</taxon>
        <taxon>Magnoliopsida</taxon>
        <taxon>eudicotyledons</taxon>
        <taxon>Gunneridae</taxon>
        <taxon>Pentapetalae</taxon>
        <taxon>rosids</taxon>
        <taxon>fabids</taxon>
        <taxon>Malpighiales</taxon>
        <taxon>Salicaceae</taxon>
        <taxon>Saliceae</taxon>
        <taxon>Salix</taxon>
    </lineage>
</organism>
<dbReference type="AlphaFoldDB" id="A0A9Q0PKL7"/>
<evidence type="ECO:0000313" key="2">
    <source>
        <dbReference type="Proteomes" id="UP001151529"/>
    </source>
</evidence>
<protein>
    <submittedName>
        <fullName evidence="1">Uncharacterized protein</fullName>
    </submittedName>
</protein>
<dbReference type="EMBL" id="JAPFFL010000012">
    <property type="protein sequence ID" value="KAJ6689549.1"/>
    <property type="molecule type" value="Genomic_DNA"/>
</dbReference>
<dbReference type="Proteomes" id="UP001151529">
    <property type="component" value="Chromosome 8"/>
</dbReference>
<comment type="caution">
    <text evidence="1">The sequence shown here is derived from an EMBL/GenBank/DDBJ whole genome shotgun (WGS) entry which is preliminary data.</text>
</comment>
<keyword evidence="2" id="KW-1185">Reference proteome</keyword>
<accession>A0A9Q0PKL7</accession>
<reference evidence="1" key="2">
    <citation type="journal article" date="2023" name="Int. J. Mol. Sci.">
        <title>De Novo Assembly and Annotation of 11 Diverse Shrub Willow (Salix) Genomes Reveals Novel Gene Organization in Sex-Linked Regions.</title>
        <authorList>
            <person name="Hyden B."/>
            <person name="Feng K."/>
            <person name="Yates T.B."/>
            <person name="Jawdy S."/>
            <person name="Cereghino C."/>
            <person name="Smart L.B."/>
            <person name="Muchero W."/>
        </authorList>
    </citation>
    <scope>NUCLEOTIDE SEQUENCE [LARGE SCALE GENOMIC DNA]</scope>
    <source>
        <tissue evidence="1">Shoot tip</tissue>
    </source>
</reference>
<reference evidence="1" key="1">
    <citation type="submission" date="2022-11" db="EMBL/GenBank/DDBJ databases">
        <authorList>
            <person name="Hyden B.L."/>
            <person name="Feng K."/>
            <person name="Yates T."/>
            <person name="Jawdy S."/>
            <person name="Smart L.B."/>
            <person name="Muchero W."/>
        </authorList>
    </citation>
    <scope>NUCLEOTIDE SEQUENCE</scope>
    <source>
        <tissue evidence="1">Shoot tip</tissue>
    </source>
</reference>
<gene>
    <name evidence="1" type="ORF">OIU85_005911</name>
</gene>
<evidence type="ECO:0000313" key="1">
    <source>
        <dbReference type="EMBL" id="KAJ6689549.1"/>
    </source>
</evidence>
<proteinExistence type="predicted"/>
<sequence>MGPGAMKNFRYSRCIGFPGEVAGKEEVFLTGKGSTCDMKAGLIGACGRRYFCLKTGRMKFEDVFNVDRARI</sequence>
<name>A0A9Q0PKL7_SALVM</name>